<dbReference type="Pfam" id="PF03847">
    <property type="entry name" value="TFIID_20kDa"/>
    <property type="match status" value="1"/>
</dbReference>
<organism evidence="4 5">
    <name type="scientific">Cylindrodendrum hubeiense</name>
    <dbReference type="NCBI Taxonomy" id="595255"/>
    <lineage>
        <taxon>Eukaryota</taxon>
        <taxon>Fungi</taxon>
        <taxon>Dikarya</taxon>
        <taxon>Ascomycota</taxon>
        <taxon>Pezizomycotina</taxon>
        <taxon>Sordariomycetes</taxon>
        <taxon>Hypocreomycetidae</taxon>
        <taxon>Hypocreales</taxon>
        <taxon>Nectriaceae</taxon>
        <taxon>Cylindrodendrum</taxon>
    </lineage>
</organism>
<comment type="caution">
    <text evidence="4">The sequence shown here is derived from an EMBL/GenBank/DDBJ whole genome shotgun (WGS) entry which is preliminary data.</text>
</comment>
<evidence type="ECO:0000313" key="4">
    <source>
        <dbReference type="EMBL" id="KAF7548681.1"/>
    </source>
</evidence>
<dbReference type="SUPFAM" id="SSF51445">
    <property type="entry name" value="(Trans)glycosidases"/>
    <property type="match status" value="1"/>
</dbReference>
<sequence length="938" mass="102723">MAIFGQLFLASLAVGQQVYIPAEGPTTRHCKPTKTREPKYSFTPFSYTLTDTVRYATSVPAPTTTTTYAAPPESLATLVPSLSYTTWGKWNPNATIKASDTDDPYGQAAWTSLWEHANPPNFTESAVYSTTVSPTPIPSSELVLPPRDYFGPTDCYNFPEGFAFGVSSSASQIEGATAEEGKAPSLMDILIRDERPKSYVTNEHYYYYKQDIERVAAMGAKHFSFSIAWTRILPFAVPGTPVNLEGVRHYDDVINFILEKGMTPEVTLIHFDTPLQFYGSNLTTATDAPEIGYVNGAYQNETFEDAFVHYAKVVMSHYADRVPTWFTFNEPLLYSSNALSISHVIKAHARVYHWYKEELGGTGKISLKFNNNFGVPRDPLSESDVYAADHFNSIQLGPFCNPIFLGQDYPDSFKQTFADYVPLSAEDLEYTGGTADFLSVDPYTATVIAPPVADDKDSILECASNSSSALRPYCVNQTTTNVYGWDIGYRSQSYVYLTPTYLRSYLNYLYNTWKTPVAITEFGFPVFGEADKDLVDQLFDTPRSQYYLSFMSEVLKAIWIDEVEVIGAYAWSYMNNWEFGDASALFGIQTVNQTTQERRFKKSFFDLVDFMKARARGTQGTPQPGQQPQVQAQPVIKQEQPSHPPPINAAIASAATQGQVGTPTQATARVQTPQQAVTPVTAGGPTRALSHSAAMSLANQRAASTPGSAPVPGQQPNSGTPTPVGPTVNQSVMGSSIPQQQQGHPHAHPPQPQQTSMQSKMPIPKQLPEKATAVPQGVAVGGGVNTGRPTMSQGSGTLGGVMNQPPINRIPAYNHEAEGDHVLSKKKLDELVRQVCGGSGEGQDGNLLTPEVEENVLNMADSFVDSVLHAACRNSKERGSKVLEIRDIQLVLERTYNIRVPGYSSDELRTVRKILPSAGWIAKMSAVQAAKVMPGKGE</sequence>
<evidence type="ECO:0000256" key="2">
    <source>
        <dbReference type="SAM" id="SignalP"/>
    </source>
</evidence>
<evidence type="ECO:0000256" key="1">
    <source>
        <dbReference type="SAM" id="MobiDB-lite"/>
    </source>
</evidence>
<accession>A0A9P5HBG8</accession>
<dbReference type="GO" id="GO:0006352">
    <property type="term" value="P:DNA-templated transcription initiation"/>
    <property type="evidence" value="ECO:0007669"/>
    <property type="project" value="InterPro"/>
</dbReference>
<dbReference type="CDD" id="cd07981">
    <property type="entry name" value="HFD_TAF12"/>
    <property type="match status" value="1"/>
</dbReference>
<evidence type="ECO:0000313" key="5">
    <source>
        <dbReference type="Proteomes" id="UP000722485"/>
    </source>
</evidence>
<dbReference type="GO" id="GO:0005669">
    <property type="term" value="C:transcription factor TFIID complex"/>
    <property type="evidence" value="ECO:0007669"/>
    <property type="project" value="InterPro"/>
</dbReference>
<feature type="compositionally biased region" description="Polar residues" evidence="1">
    <location>
        <begin position="656"/>
        <end position="678"/>
    </location>
</feature>
<protein>
    <recommendedName>
        <fullName evidence="3">Transcription initiation factor TFIID subunit 12 domain-containing protein</fullName>
    </recommendedName>
</protein>
<dbReference type="Gene3D" id="1.10.20.10">
    <property type="entry name" value="Histone, subunit A"/>
    <property type="match status" value="1"/>
</dbReference>
<dbReference type="GO" id="GO:0008422">
    <property type="term" value="F:beta-glucosidase activity"/>
    <property type="evidence" value="ECO:0007669"/>
    <property type="project" value="TreeGrafter"/>
</dbReference>
<feature type="region of interest" description="Disordered" evidence="1">
    <location>
        <begin position="781"/>
        <end position="811"/>
    </location>
</feature>
<dbReference type="EMBL" id="JAANBB010000142">
    <property type="protein sequence ID" value="KAF7548681.1"/>
    <property type="molecule type" value="Genomic_DNA"/>
</dbReference>
<dbReference type="GO" id="GO:0046982">
    <property type="term" value="F:protein heterodimerization activity"/>
    <property type="evidence" value="ECO:0007669"/>
    <property type="project" value="InterPro"/>
</dbReference>
<dbReference type="AlphaFoldDB" id="A0A9P5HBG8"/>
<dbReference type="Pfam" id="PF00232">
    <property type="entry name" value="Glyco_hydro_1"/>
    <property type="match status" value="1"/>
</dbReference>
<dbReference type="Proteomes" id="UP000722485">
    <property type="component" value="Unassembled WGS sequence"/>
</dbReference>
<name>A0A9P5HBG8_9HYPO</name>
<keyword evidence="2" id="KW-0732">Signal</keyword>
<dbReference type="FunFam" id="1.10.20.10:FF:000037">
    <property type="entry name" value="Transcription initiation factor TFIID subunit 12"/>
    <property type="match status" value="1"/>
</dbReference>
<dbReference type="InterPro" id="IPR001360">
    <property type="entry name" value="Glyco_hydro_1"/>
</dbReference>
<reference evidence="4" key="1">
    <citation type="submission" date="2020-03" db="EMBL/GenBank/DDBJ databases">
        <title>Draft Genome Sequence of Cylindrodendrum hubeiense.</title>
        <authorList>
            <person name="Buettner E."/>
            <person name="Kellner H."/>
        </authorList>
    </citation>
    <scope>NUCLEOTIDE SEQUENCE</scope>
    <source>
        <strain evidence="4">IHI 201604</strain>
    </source>
</reference>
<keyword evidence="5" id="KW-1185">Reference proteome</keyword>
<gene>
    <name evidence="4" type="ORF">G7Z17_g6921</name>
</gene>
<proteinExistence type="predicted"/>
<feature type="compositionally biased region" description="Polar residues" evidence="1">
    <location>
        <begin position="697"/>
        <end position="707"/>
    </location>
</feature>
<dbReference type="PANTHER" id="PTHR10353">
    <property type="entry name" value="GLYCOSYL HYDROLASE"/>
    <property type="match status" value="1"/>
</dbReference>
<dbReference type="InterPro" id="IPR003228">
    <property type="entry name" value="TFIID_TAF12_dom"/>
</dbReference>
<dbReference type="PANTHER" id="PTHR10353:SF53">
    <property type="entry name" value="BETA-1,4-GLUCOSIDASE (EUROFUNG)"/>
    <property type="match status" value="1"/>
</dbReference>
<feature type="compositionally biased region" description="Low complexity" evidence="1">
    <location>
        <begin position="617"/>
        <end position="635"/>
    </location>
</feature>
<dbReference type="GO" id="GO:0005975">
    <property type="term" value="P:carbohydrate metabolic process"/>
    <property type="evidence" value="ECO:0007669"/>
    <property type="project" value="InterPro"/>
</dbReference>
<feature type="domain" description="Transcription initiation factor TFIID subunit 12" evidence="3">
    <location>
        <begin position="824"/>
        <end position="898"/>
    </location>
</feature>
<dbReference type="SUPFAM" id="SSF47113">
    <property type="entry name" value="Histone-fold"/>
    <property type="match status" value="1"/>
</dbReference>
<dbReference type="OrthoDB" id="65569at2759"/>
<feature type="chain" id="PRO_5040131094" description="Transcription initiation factor TFIID subunit 12 domain-containing protein" evidence="2">
    <location>
        <begin position="16"/>
        <end position="938"/>
    </location>
</feature>
<evidence type="ECO:0000259" key="3">
    <source>
        <dbReference type="Pfam" id="PF03847"/>
    </source>
</evidence>
<feature type="signal peptide" evidence="2">
    <location>
        <begin position="1"/>
        <end position="15"/>
    </location>
</feature>
<feature type="region of interest" description="Disordered" evidence="1">
    <location>
        <begin position="616"/>
        <end position="769"/>
    </location>
</feature>
<dbReference type="InterPro" id="IPR009072">
    <property type="entry name" value="Histone-fold"/>
</dbReference>
<feature type="compositionally biased region" description="Polar residues" evidence="1">
    <location>
        <begin position="714"/>
        <end position="737"/>
    </location>
</feature>
<dbReference type="InterPro" id="IPR017853">
    <property type="entry name" value="GH"/>
</dbReference>
<dbReference type="Gene3D" id="3.20.20.80">
    <property type="entry name" value="Glycosidases"/>
    <property type="match status" value="1"/>
</dbReference>